<evidence type="ECO:0000256" key="14">
    <source>
        <dbReference type="HAMAP-Rule" id="MF_00052"/>
    </source>
</evidence>
<dbReference type="GO" id="GO:0030145">
    <property type="term" value="F:manganese ion binding"/>
    <property type="evidence" value="ECO:0007669"/>
    <property type="project" value="UniProtKB-UniRule"/>
</dbReference>
<comment type="subcellular location">
    <subcellularLocation>
        <location evidence="4 14">Cytoplasm</location>
    </subcellularLocation>
</comment>
<dbReference type="GO" id="GO:0003723">
    <property type="term" value="F:RNA binding"/>
    <property type="evidence" value="ECO:0007669"/>
    <property type="project" value="UniProtKB-UniRule"/>
</dbReference>
<evidence type="ECO:0000256" key="3">
    <source>
        <dbReference type="ARBA" id="ARBA00004065"/>
    </source>
</evidence>
<dbReference type="GO" id="GO:0004523">
    <property type="term" value="F:RNA-DNA hybrid ribonuclease activity"/>
    <property type="evidence" value="ECO:0007669"/>
    <property type="project" value="UniProtKB-UniRule"/>
</dbReference>
<evidence type="ECO:0000256" key="8">
    <source>
        <dbReference type="ARBA" id="ARBA00022490"/>
    </source>
</evidence>
<reference evidence="18 19" key="1">
    <citation type="submission" date="2015-07" db="EMBL/GenBank/DDBJ databases">
        <title>Draft genome of Bellilinea caldifistulae DSM 17877.</title>
        <authorList>
            <person name="Hemp J."/>
            <person name="Ward L.M."/>
            <person name="Pace L.A."/>
            <person name="Fischer W.W."/>
        </authorList>
    </citation>
    <scope>NUCLEOTIDE SEQUENCE [LARGE SCALE GENOMIC DNA]</scope>
    <source>
        <strain evidence="18 19">GOMI-1</strain>
    </source>
</reference>
<evidence type="ECO:0000256" key="5">
    <source>
        <dbReference type="ARBA" id="ARBA00007383"/>
    </source>
</evidence>
<dbReference type="PANTHER" id="PTHR10954">
    <property type="entry name" value="RIBONUCLEASE H2 SUBUNIT A"/>
    <property type="match status" value="1"/>
</dbReference>
<feature type="binding site" evidence="14 15">
    <location>
        <position position="34"/>
    </location>
    <ligand>
        <name>a divalent metal cation</name>
        <dbReference type="ChEBI" id="CHEBI:60240"/>
    </ligand>
</feature>
<evidence type="ECO:0000256" key="7">
    <source>
        <dbReference type="ARBA" id="ARBA00019179"/>
    </source>
</evidence>
<evidence type="ECO:0000256" key="2">
    <source>
        <dbReference type="ARBA" id="ARBA00001946"/>
    </source>
</evidence>
<keyword evidence="19" id="KW-1185">Reference proteome</keyword>
<evidence type="ECO:0000256" key="10">
    <source>
        <dbReference type="ARBA" id="ARBA00022723"/>
    </source>
</evidence>
<gene>
    <name evidence="14" type="primary">rnhB</name>
    <name evidence="18" type="ORF">AC812_00370</name>
</gene>
<evidence type="ECO:0000256" key="9">
    <source>
        <dbReference type="ARBA" id="ARBA00022722"/>
    </source>
</evidence>
<keyword evidence="11 14" id="KW-0255">Endonuclease</keyword>
<accession>A0A0P6XFB7</accession>
<dbReference type="InterPro" id="IPR024567">
    <property type="entry name" value="RNase_HII/HIII_dom"/>
</dbReference>
<dbReference type="GO" id="GO:0006298">
    <property type="term" value="P:mismatch repair"/>
    <property type="evidence" value="ECO:0007669"/>
    <property type="project" value="TreeGrafter"/>
</dbReference>
<proteinExistence type="inferred from homology"/>
<dbReference type="SUPFAM" id="SSF53098">
    <property type="entry name" value="Ribonuclease H-like"/>
    <property type="match status" value="1"/>
</dbReference>
<dbReference type="InterPro" id="IPR012337">
    <property type="entry name" value="RNaseH-like_sf"/>
</dbReference>
<dbReference type="Pfam" id="PF01351">
    <property type="entry name" value="RNase_HII"/>
    <property type="match status" value="1"/>
</dbReference>
<dbReference type="InterPro" id="IPR022898">
    <property type="entry name" value="RNase_HII"/>
</dbReference>
<dbReference type="EC" id="3.1.26.4" evidence="6 14"/>
<dbReference type="RefSeq" id="WP_061913017.1">
    <property type="nucleotide sequence ID" value="NZ_DF967971.1"/>
</dbReference>
<evidence type="ECO:0000313" key="19">
    <source>
        <dbReference type="Proteomes" id="UP000050514"/>
    </source>
</evidence>
<dbReference type="HAMAP" id="MF_00052_B">
    <property type="entry name" value="RNase_HII_B"/>
    <property type="match status" value="1"/>
</dbReference>
<comment type="cofactor">
    <cofactor evidence="14 15">
        <name>Mn(2+)</name>
        <dbReference type="ChEBI" id="CHEBI:29035"/>
    </cofactor>
    <cofactor evidence="14 15">
        <name>Mg(2+)</name>
        <dbReference type="ChEBI" id="CHEBI:18420"/>
    </cofactor>
    <text evidence="14 15">Manganese or magnesium. Binds 1 divalent metal ion per monomer in the absence of substrate. May bind a second metal ion after substrate binding.</text>
</comment>
<dbReference type="AlphaFoldDB" id="A0A0P6XFB7"/>
<dbReference type="Gene3D" id="3.30.420.10">
    <property type="entry name" value="Ribonuclease H-like superfamily/Ribonuclease H"/>
    <property type="match status" value="1"/>
</dbReference>
<comment type="similarity">
    <text evidence="5 14 16">Belongs to the RNase HII family.</text>
</comment>
<protein>
    <recommendedName>
        <fullName evidence="7 14">Ribonuclease HII</fullName>
        <shortName evidence="14">RNase HII</shortName>
        <ecNumber evidence="6 14">3.1.26.4</ecNumber>
    </recommendedName>
</protein>
<dbReference type="GO" id="GO:0043137">
    <property type="term" value="P:DNA replication, removal of RNA primer"/>
    <property type="evidence" value="ECO:0007669"/>
    <property type="project" value="TreeGrafter"/>
</dbReference>
<evidence type="ECO:0000256" key="15">
    <source>
        <dbReference type="PROSITE-ProRule" id="PRU01319"/>
    </source>
</evidence>
<sequence>MMRTPLRTDRRASPTLSLERQLWDSGCRLVGGLDEAGRGAWAGPVFAAVVILPAGCEGEHLLAGVRDSKQMTPRQREHWAEKIKQTAEYWGVGAASPQEIDEMGIVPATRLAMQRALQASGVTPLHLLIDALRLPMLNIPQTALIRGDQQSLSIAAASVLAKTSRDAWMRAQEERFPGYGFATHKGYGTARHRAALERLGACPLHRRSFAPVMRLTP</sequence>
<evidence type="ECO:0000256" key="11">
    <source>
        <dbReference type="ARBA" id="ARBA00022759"/>
    </source>
</evidence>
<comment type="catalytic activity">
    <reaction evidence="1 14 15 16">
        <text>Endonucleolytic cleavage to 5'-phosphomonoester.</text>
        <dbReference type="EC" id="3.1.26.4"/>
    </reaction>
</comment>
<evidence type="ECO:0000256" key="12">
    <source>
        <dbReference type="ARBA" id="ARBA00022801"/>
    </source>
</evidence>
<evidence type="ECO:0000259" key="17">
    <source>
        <dbReference type="PROSITE" id="PS51975"/>
    </source>
</evidence>
<dbReference type="GO" id="GO:0032299">
    <property type="term" value="C:ribonuclease H2 complex"/>
    <property type="evidence" value="ECO:0007669"/>
    <property type="project" value="TreeGrafter"/>
</dbReference>
<dbReference type="STRING" id="360411.AC812_00370"/>
<keyword evidence="9 14" id="KW-0540">Nuclease</keyword>
<organism evidence="18 19">
    <name type="scientific">Bellilinea caldifistulae</name>
    <dbReference type="NCBI Taxonomy" id="360411"/>
    <lineage>
        <taxon>Bacteria</taxon>
        <taxon>Bacillati</taxon>
        <taxon>Chloroflexota</taxon>
        <taxon>Anaerolineae</taxon>
        <taxon>Anaerolineales</taxon>
        <taxon>Anaerolineaceae</taxon>
        <taxon>Bellilinea</taxon>
    </lineage>
</organism>
<feature type="binding site" evidence="14 15">
    <location>
        <position position="35"/>
    </location>
    <ligand>
        <name>a divalent metal cation</name>
        <dbReference type="ChEBI" id="CHEBI:60240"/>
    </ligand>
</feature>
<feature type="domain" description="RNase H type-2" evidence="17">
    <location>
        <begin position="28"/>
        <end position="217"/>
    </location>
</feature>
<dbReference type="GO" id="GO:0005737">
    <property type="term" value="C:cytoplasm"/>
    <property type="evidence" value="ECO:0007669"/>
    <property type="project" value="UniProtKB-SubCell"/>
</dbReference>
<dbReference type="InterPro" id="IPR001352">
    <property type="entry name" value="RNase_HII/HIII"/>
</dbReference>
<dbReference type="PATRIC" id="fig|360411.5.peg.1679"/>
<dbReference type="OrthoDB" id="9803420at2"/>
<evidence type="ECO:0000313" key="18">
    <source>
        <dbReference type="EMBL" id="KPL78897.1"/>
    </source>
</evidence>
<evidence type="ECO:0000256" key="13">
    <source>
        <dbReference type="ARBA" id="ARBA00023211"/>
    </source>
</evidence>
<keyword evidence="8 14" id="KW-0963">Cytoplasm</keyword>
<keyword evidence="13 14" id="KW-0464">Manganese</keyword>
<comment type="caution">
    <text evidence="18">The sequence shown here is derived from an EMBL/GenBank/DDBJ whole genome shotgun (WGS) entry which is preliminary data.</text>
</comment>
<evidence type="ECO:0000256" key="1">
    <source>
        <dbReference type="ARBA" id="ARBA00000077"/>
    </source>
</evidence>
<dbReference type="InterPro" id="IPR036397">
    <property type="entry name" value="RNaseH_sf"/>
</dbReference>
<feature type="binding site" evidence="14 15">
    <location>
        <position position="130"/>
    </location>
    <ligand>
        <name>a divalent metal cation</name>
        <dbReference type="ChEBI" id="CHEBI:60240"/>
    </ligand>
</feature>
<dbReference type="EMBL" id="LGHJ01000002">
    <property type="protein sequence ID" value="KPL78897.1"/>
    <property type="molecule type" value="Genomic_DNA"/>
</dbReference>
<dbReference type="CDD" id="cd07182">
    <property type="entry name" value="RNase_HII_bacteria_HII_like"/>
    <property type="match status" value="1"/>
</dbReference>
<keyword evidence="12 14" id="KW-0378">Hydrolase</keyword>
<evidence type="ECO:0000256" key="6">
    <source>
        <dbReference type="ARBA" id="ARBA00012180"/>
    </source>
</evidence>
<dbReference type="PROSITE" id="PS51975">
    <property type="entry name" value="RNASE_H_2"/>
    <property type="match status" value="1"/>
</dbReference>
<comment type="cofactor">
    <cofactor evidence="2">
        <name>Mg(2+)</name>
        <dbReference type="ChEBI" id="CHEBI:18420"/>
    </cofactor>
</comment>
<dbReference type="Proteomes" id="UP000050514">
    <property type="component" value="Unassembled WGS sequence"/>
</dbReference>
<evidence type="ECO:0000256" key="16">
    <source>
        <dbReference type="RuleBase" id="RU003515"/>
    </source>
</evidence>
<dbReference type="PANTHER" id="PTHR10954:SF18">
    <property type="entry name" value="RIBONUCLEASE HII"/>
    <property type="match status" value="1"/>
</dbReference>
<comment type="function">
    <text evidence="3 14 16">Endonuclease that specifically degrades the RNA of RNA-DNA hybrids.</text>
</comment>
<keyword evidence="10 14" id="KW-0479">Metal-binding</keyword>
<evidence type="ECO:0000256" key="4">
    <source>
        <dbReference type="ARBA" id="ARBA00004496"/>
    </source>
</evidence>
<dbReference type="NCBIfam" id="NF000595">
    <property type="entry name" value="PRK00015.1-3"/>
    <property type="match status" value="1"/>
</dbReference>
<name>A0A0P6XFB7_9CHLR</name>